<accession>A0ABW5U1L2</accession>
<sequence length="249" mass="26956">MNRFNALLFSLLLSLAAPPGFSQATTEALADEGERLAALLRVGRRVVSNNQTLINDPDRGDKGLDSAAFLAKVDAAYRAQHGQGPLDGDLSDTQRRLTEAQLAAMATVLDENQELINSEGLGFKGFIPAIFGRLVNEQFAEQVGSEARLKVTAPMHLVRNRKARPDDWEAGVFNGQFSQPDWPRSQAFFETVATGEGEMFRMLIPEYYGETCLTCHGGPKGEVDVTGFPKEGAAAGDLAGAISITLKRE</sequence>
<feature type="chain" id="PRO_5045773085" evidence="1">
    <location>
        <begin position="25"/>
        <end position="249"/>
    </location>
</feature>
<evidence type="ECO:0000256" key="1">
    <source>
        <dbReference type="SAM" id="SignalP"/>
    </source>
</evidence>
<gene>
    <name evidence="3" type="ORF">ACFSUD_08045</name>
</gene>
<feature type="domain" description="Tll0287-like" evidence="2">
    <location>
        <begin position="97"/>
        <end position="245"/>
    </location>
</feature>
<evidence type="ECO:0000259" key="2">
    <source>
        <dbReference type="Pfam" id="PF11845"/>
    </source>
</evidence>
<comment type="caution">
    <text evidence="3">The sequence shown here is derived from an EMBL/GenBank/DDBJ whole genome shotgun (WGS) entry which is preliminary data.</text>
</comment>
<dbReference type="InterPro" id="IPR021796">
    <property type="entry name" value="Tll0287-like_dom"/>
</dbReference>
<dbReference type="Pfam" id="PF11845">
    <property type="entry name" value="Tll0287-like"/>
    <property type="match status" value="1"/>
</dbReference>
<organism evidence="3 4">
    <name type="scientific">Sulfitobacter aestuarii</name>
    <dbReference type="NCBI Taxonomy" id="2161676"/>
    <lineage>
        <taxon>Bacteria</taxon>
        <taxon>Pseudomonadati</taxon>
        <taxon>Pseudomonadota</taxon>
        <taxon>Alphaproteobacteria</taxon>
        <taxon>Rhodobacterales</taxon>
        <taxon>Roseobacteraceae</taxon>
        <taxon>Sulfitobacter</taxon>
    </lineage>
</organism>
<name>A0ABW5U1L2_9RHOB</name>
<evidence type="ECO:0000313" key="3">
    <source>
        <dbReference type="EMBL" id="MFD2739514.1"/>
    </source>
</evidence>
<proteinExistence type="predicted"/>
<reference evidence="4" key="1">
    <citation type="journal article" date="2019" name="Int. J. Syst. Evol. Microbiol.">
        <title>The Global Catalogue of Microorganisms (GCM) 10K type strain sequencing project: providing services to taxonomists for standard genome sequencing and annotation.</title>
        <authorList>
            <consortium name="The Broad Institute Genomics Platform"/>
            <consortium name="The Broad Institute Genome Sequencing Center for Infectious Disease"/>
            <person name="Wu L."/>
            <person name="Ma J."/>
        </authorList>
    </citation>
    <scope>NUCLEOTIDE SEQUENCE [LARGE SCALE GENOMIC DNA]</scope>
    <source>
        <strain evidence="4">TISTR 2562</strain>
    </source>
</reference>
<protein>
    <submittedName>
        <fullName evidence="3">DUF3365 domain-containing protein</fullName>
    </submittedName>
</protein>
<dbReference type="Proteomes" id="UP001597474">
    <property type="component" value="Unassembled WGS sequence"/>
</dbReference>
<keyword evidence="4" id="KW-1185">Reference proteome</keyword>
<dbReference type="RefSeq" id="WP_386373211.1">
    <property type="nucleotide sequence ID" value="NZ_JBHUMP010000005.1"/>
</dbReference>
<keyword evidence="1" id="KW-0732">Signal</keyword>
<evidence type="ECO:0000313" key="4">
    <source>
        <dbReference type="Proteomes" id="UP001597474"/>
    </source>
</evidence>
<dbReference type="EMBL" id="JBHUMP010000005">
    <property type="protein sequence ID" value="MFD2739514.1"/>
    <property type="molecule type" value="Genomic_DNA"/>
</dbReference>
<feature type="signal peptide" evidence="1">
    <location>
        <begin position="1"/>
        <end position="24"/>
    </location>
</feature>